<dbReference type="HOGENOM" id="CLU_092145_0_0_1"/>
<evidence type="ECO:0000256" key="1">
    <source>
        <dbReference type="SAM" id="Phobius"/>
    </source>
</evidence>
<evidence type="ECO:0000313" key="2">
    <source>
        <dbReference type="EMBL" id="KIL61415.1"/>
    </source>
</evidence>
<feature type="transmembrane region" description="Helical" evidence="1">
    <location>
        <begin position="164"/>
        <end position="186"/>
    </location>
</feature>
<feature type="transmembrane region" description="Helical" evidence="1">
    <location>
        <begin position="240"/>
        <end position="261"/>
    </location>
</feature>
<dbReference type="InParanoid" id="A0A0C2SED8"/>
<organism evidence="2 3">
    <name type="scientific">Amanita muscaria (strain Koide BX008)</name>
    <dbReference type="NCBI Taxonomy" id="946122"/>
    <lineage>
        <taxon>Eukaryota</taxon>
        <taxon>Fungi</taxon>
        <taxon>Dikarya</taxon>
        <taxon>Basidiomycota</taxon>
        <taxon>Agaricomycotina</taxon>
        <taxon>Agaricomycetes</taxon>
        <taxon>Agaricomycetidae</taxon>
        <taxon>Agaricales</taxon>
        <taxon>Pluteineae</taxon>
        <taxon>Amanitaceae</taxon>
        <taxon>Amanita</taxon>
    </lineage>
</organism>
<reference evidence="2 3" key="1">
    <citation type="submission" date="2014-04" db="EMBL/GenBank/DDBJ databases">
        <title>Evolutionary Origins and Diversification of the Mycorrhizal Mutualists.</title>
        <authorList>
            <consortium name="DOE Joint Genome Institute"/>
            <consortium name="Mycorrhizal Genomics Consortium"/>
            <person name="Kohler A."/>
            <person name="Kuo A."/>
            <person name="Nagy L.G."/>
            <person name="Floudas D."/>
            <person name="Copeland A."/>
            <person name="Barry K.W."/>
            <person name="Cichocki N."/>
            <person name="Veneault-Fourrey C."/>
            <person name="LaButti K."/>
            <person name="Lindquist E.A."/>
            <person name="Lipzen A."/>
            <person name="Lundell T."/>
            <person name="Morin E."/>
            <person name="Murat C."/>
            <person name="Riley R."/>
            <person name="Ohm R."/>
            <person name="Sun H."/>
            <person name="Tunlid A."/>
            <person name="Henrissat B."/>
            <person name="Grigoriev I.V."/>
            <person name="Hibbett D.S."/>
            <person name="Martin F."/>
        </authorList>
    </citation>
    <scope>NUCLEOTIDE SEQUENCE [LARGE SCALE GENOMIC DNA]</scope>
    <source>
        <strain evidence="2 3">Koide BX008</strain>
    </source>
</reference>
<proteinExistence type="predicted"/>
<feature type="transmembrane region" description="Helical" evidence="1">
    <location>
        <begin position="6"/>
        <end position="27"/>
    </location>
</feature>
<feature type="transmembrane region" description="Helical" evidence="1">
    <location>
        <begin position="75"/>
        <end position="98"/>
    </location>
</feature>
<keyword evidence="1" id="KW-0472">Membrane</keyword>
<dbReference type="Proteomes" id="UP000054549">
    <property type="component" value="Unassembled WGS sequence"/>
</dbReference>
<dbReference type="PANTHER" id="PTHR42109">
    <property type="entry name" value="UNPLACED GENOMIC SCAFFOLD UM_SCAF_CONTIG_1.265, WHOLE GENOME SHOTGUN SEQUENCE"/>
    <property type="match status" value="1"/>
</dbReference>
<protein>
    <submittedName>
        <fullName evidence="2">Uncharacterized protein</fullName>
    </submittedName>
</protein>
<dbReference type="STRING" id="946122.A0A0C2SED8"/>
<dbReference type="PANTHER" id="PTHR42109:SF2">
    <property type="entry name" value="INTEGRAL MEMBRANE PROTEIN"/>
    <property type="match status" value="1"/>
</dbReference>
<dbReference type="AlphaFoldDB" id="A0A0C2SED8"/>
<feature type="transmembrane region" description="Helical" evidence="1">
    <location>
        <begin position="207"/>
        <end position="228"/>
    </location>
</feature>
<accession>A0A0C2SED8</accession>
<keyword evidence="3" id="KW-1185">Reference proteome</keyword>
<evidence type="ECO:0000313" key="3">
    <source>
        <dbReference type="Proteomes" id="UP000054549"/>
    </source>
</evidence>
<keyword evidence="1" id="KW-0812">Transmembrane</keyword>
<feature type="transmembrane region" description="Helical" evidence="1">
    <location>
        <begin position="133"/>
        <end position="152"/>
    </location>
</feature>
<keyword evidence="1" id="KW-1133">Transmembrane helix</keyword>
<sequence length="282" mass="31334">MATDYAAYGGIQSPPAAIVFAVLYAPLEAWYIRTLFRNLRRYVIVLTAFCQIRVVSFIIRALLAGNSSAAQNLSLYIAEQVLLSIGYFALLFSVYTIVMDRTDIIKQHYLGDSSQQLDYPLNIVLGLVQNRHLFRIVMVVAVILGIVGSSSSSNSQSSITLRKASVIIFLVLTVLQTLNTLMLINMEFVDARIRYPPHAPFGARNGSIVLLVISTLLLTREIFITATLGNTAVYQNEHFWYPFVAVPELVAVALYLAPGLFPEPQPAQIPMDKVQINDGYEI</sequence>
<gene>
    <name evidence="2" type="ORF">M378DRAFT_166860</name>
</gene>
<dbReference type="EMBL" id="KN818284">
    <property type="protein sequence ID" value="KIL61415.1"/>
    <property type="molecule type" value="Genomic_DNA"/>
</dbReference>
<name>A0A0C2SED8_AMAMK</name>
<dbReference type="OrthoDB" id="5389493at2759"/>
<feature type="transmembrane region" description="Helical" evidence="1">
    <location>
        <begin position="39"/>
        <end position="63"/>
    </location>
</feature>